<reference evidence="1" key="1">
    <citation type="submission" date="2017-08" db="EMBL/GenBank/DDBJ databases">
        <authorList>
            <person name="de Groot N.N."/>
        </authorList>
    </citation>
    <scope>NUCLEOTIDE SEQUENCE [LARGE SCALE GENOMIC DNA]</scope>
    <source>
        <strain evidence="1">PX439</strain>
    </source>
</reference>
<evidence type="ECO:0000313" key="1">
    <source>
        <dbReference type="EMBL" id="OZF75123.1"/>
    </source>
</evidence>
<sequence length="250" mass="29004">MNHRMPVGPFTRQYPQENQYYGGMNQRERNYSYDMRRQNEQMNRQLRWEQPNPQPFFQKNQPPSWADVQGPTGSGVNPRHQHHQSPTKFDFPQAESWGEVQTEQDGNDDIFSTMTHWIPPSQWKKANGQRQIQNQNQIQSPIFHSPPAPAPQTPVQKDDVFENMCEWKVPSASQMSIDLMTPSFPVYSNRAHSLESPTTSMESSEEKNSWKTLEAILNPKSSRSPSVSESEFSTQIDQIGYWNTSNLPQF</sequence>
<dbReference type="STRING" id="31234.E3MGG5"/>
<organism evidence="1 2">
    <name type="scientific">Caenorhabditis remanei</name>
    <name type="common">Caenorhabditis vulgaris</name>
    <dbReference type="NCBI Taxonomy" id="31234"/>
    <lineage>
        <taxon>Eukaryota</taxon>
        <taxon>Metazoa</taxon>
        <taxon>Ecdysozoa</taxon>
        <taxon>Nematoda</taxon>
        <taxon>Chromadorea</taxon>
        <taxon>Rhabditida</taxon>
        <taxon>Rhabditina</taxon>
        <taxon>Rhabditomorpha</taxon>
        <taxon>Rhabditoidea</taxon>
        <taxon>Rhabditidae</taxon>
        <taxon>Peloderinae</taxon>
        <taxon>Caenorhabditis</taxon>
    </lineage>
</organism>
<dbReference type="Proteomes" id="UP000216624">
    <property type="component" value="Unassembled WGS sequence"/>
</dbReference>
<name>A0A260YNZ0_CAERE</name>
<accession>A0A260YNZ0</accession>
<dbReference type="KEGG" id="crq:GCK72_002250"/>
<dbReference type="EMBL" id="NMWX01000912">
    <property type="protein sequence ID" value="OZF75123.1"/>
    <property type="molecule type" value="Genomic_DNA"/>
</dbReference>
<proteinExistence type="predicted"/>
<feature type="non-terminal residue" evidence="1">
    <location>
        <position position="1"/>
    </location>
</feature>
<gene>
    <name evidence="1" type="ORF">FL82_12778</name>
</gene>
<dbReference type="OrthoDB" id="10636474at2759"/>
<evidence type="ECO:0000313" key="2">
    <source>
        <dbReference type="Proteomes" id="UP000216624"/>
    </source>
</evidence>
<protein>
    <submittedName>
        <fullName evidence="1">Uncharacterized protein</fullName>
    </submittedName>
</protein>
<dbReference type="HOGENOM" id="CLU_1171505_0_0_1"/>
<dbReference type="CTD" id="9809102"/>
<keyword evidence="2" id="KW-1185">Reference proteome</keyword>
<dbReference type="OMA" id="FSTMGHW"/>
<comment type="caution">
    <text evidence="1">The sequence shown here is derived from an EMBL/GenBank/DDBJ whole genome shotgun (WGS) entry which is preliminary data.</text>
</comment>
<dbReference type="eggNOG" id="ENOG502TIUZ">
    <property type="taxonomic scope" value="Eukaryota"/>
</dbReference>